<feature type="transmembrane region" description="Helical" evidence="1">
    <location>
        <begin position="21"/>
        <end position="40"/>
    </location>
</feature>
<dbReference type="EMBL" id="MFPS01000008">
    <property type="protein sequence ID" value="OGH58974.1"/>
    <property type="molecule type" value="Genomic_DNA"/>
</dbReference>
<proteinExistence type="predicted"/>
<keyword evidence="1" id="KW-0812">Transmembrane</keyword>
<comment type="caution">
    <text evidence="2">The sequence shown here is derived from an EMBL/GenBank/DDBJ whole genome shotgun (WGS) entry which is preliminary data.</text>
</comment>
<feature type="transmembrane region" description="Helical" evidence="1">
    <location>
        <begin position="46"/>
        <end position="62"/>
    </location>
</feature>
<sequence length="193" mass="23090">MQEYKIFPNYKEKRYFYPIKKPAIFVGIFFVLTLISSKIASQREELIFSILIFVSCIKLYFVSNKYKYSLTVDSAKLNFSGRYKDKIIDNIDWQKKSIKNIYHTDDIHKKAMLLTLEFLNGTFEQITFLSHEYHILIKTLENYNYPVVYLKNKDLQKKNLEEEKNRIKLMIMVVIFGIIMILFSSVITIIKFF</sequence>
<feature type="transmembrane region" description="Helical" evidence="1">
    <location>
        <begin position="167"/>
        <end position="190"/>
    </location>
</feature>
<gene>
    <name evidence="2" type="ORF">A2725_04490</name>
</gene>
<keyword evidence="1" id="KW-1133">Transmembrane helix</keyword>
<organism evidence="2 3">
    <name type="scientific">Candidatus Magasanikbacteria bacterium RIFCSPHIGHO2_01_FULL_33_34</name>
    <dbReference type="NCBI Taxonomy" id="1798671"/>
    <lineage>
        <taxon>Bacteria</taxon>
        <taxon>Candidatus Magasanikiibacteriota</taxon>
    </lineage>
</organism>
<dbReference type="AlphaFoldDB" id="A0A1F6LI20"/>
<protein>
    <submittedName>
        <fullName evidence="2">Uncharacterized protein</fullName>
    </submittedName>
</protein>
<name>A0A1F6LI20_9BACT</name>
<dbReference type="Proteomes" id="UP000177067">
    <property type="component" value="Unassembled WGS sequence"/>
</dbReference>
<evidence type="ECO:0000313" key="3">
    <source>
        <dbReference type="Proteomes" id="UP000177067"/>
    </source>
</evidence>
<reference evidence="2 3" key="1">
    <citation type="journal article" date="2016" name="Nat. Commun.">
        <title>Thousands of microbial genomes shed light on interconnected biogeochemical processes in an aquifer system.</title>
        <authorList>
            <person name="Anantharaman K."/>
            <person name="Brown C.T."/>
            <person name="Hug L.A."/>
            <person name="Sharon I."/>
            <person name="Castelle C.J."/>
            <person name="Probst A.J."/>
            <person name="Thomas B.C."/>
            <person name="Singh A."/>
            <person name="Wilkins M.J."/>
            <person name="Karaoz U."/>
            <person name="Brodie E.L."/>
            <person name="Williams K.H."/>
            <person name="Hubbard S.S."/>
            <person name="Banfield J.F."/>
        </authorList>
    </citation>
    <scope>NUCLEOTIDE SEQUENCE [LARGE SCALE GENOMIC DNA]</scope>
</reference>
<keyword evidence="1" id="KW-0472">Membrane</keyword>
<accession>A0A1F6LI20</accession>
<evidence type="ECO:0000313" key="2">
    <source>
        <dbReference type="EMBL" id="OGH58974.1"/>
    </source>
</evidence>
<evidence type="ECO:0000256" key="1">
    <source>
        <dbReference type="SAM" id="Phobius"/>
    </source>
</evidence>